<proteinExistence type="predicted"/>
<dbReference type="Proteomes" id="UP001648503">
    <property type="component" value="Unassembled WGS sequence"/>
</dbReference>
<reference evidence="1 2" key="1">
    <citation type="submission" date="2021-02" db="EMBL/GenBank/DDBJ databases">
        <title>Variation within the Batrachochytrium salamandrivorans European outbreak.</title>
        <authorList>
            <person name="Kelly M."/>
            <person name="Pasmans F."/>
            <person name="Shea T.P."/>
            <person name="Munoz J.F."/>
            <person name="Carranza S."/>
            <person name="Cuomo C.A."/>
            <person name="Martel A."/>
        </authorList>
    </citation>
    <scope>NUCLEOTIDE SEQUENCE [LARGE SCALE GENOMIC DNA]</scope>
    <source>
        <strain evidence="1 2">AMFP18/2</strain>
    </source>
</reference>
<accession>A0ABQ8FGI0</accession>
<sequence length="331" mass="37005">MLSRLSRKLQELDCPAALMEDTYILHSNEQSDGSHTLRLSFAKSLALWLTERFDKQLAARILTGVALDQTGDSSAESSQSHQILNIVFSTFGLLRADTVDFSVPDDLVHLLCRLADLAKLSTKSSSSSDPINTFKRLDTLVSIYMPVLSEKDFTCLSDSFSKLISHLDMASIDDPLTSLKPYQDDILRMKRELELIHTQMELWASTTNCNSHKDDTRKISISFHLGRLGKAMEEFNSWAIENIKPCSAHNFPKIPKGLDTSVSEFSSAVSFTAEISKSLHLLADIESRVASAFVNIETLDGLLIQGKSLHDIRTDVSQIIHALEIYDRRTL</sequence>
<organism evidence="1 2">
    <name type="scientific">Batrachochytrium salamandrivorans</name>
    <dbReference type="NCBI Taxonomy" id="1357716"/>
    <lineage>
        <taxon>Eukaryota</taxon>
        <taxon>Fungi</taxon>
        <taxon>Fungi incertae sedis</taxon>
        <taxon>Chytridiomycota</taxon>
        <taxon>Chytridiomycota incertae sedis</taxon>
        <taxon>Chytridiomycetes</taxon>
        <taxon>Rhizophydiales</taxon>
        <taxon>Rhizophydiales incertae sedis</taxon>
        <taxon>Batrachochytrium</taxon>
    </lineage>
</organism>
<name>A0ABQ8FGI0_9FUNG</name>
<evidence type="ECO:0000313" key="2">
    <source>
        <dbReference type="Proteomes" id="UP001648503"/>
    </source>
</evidence>
<comment type="caution">
    <text evidence="1">The sequence shown here is derived from an EMBL/GenBank/DDBJ whole genome shotgun (WGS) entry which is preliminary data.</text>
</comment>
<evidence type="ECO:0000313" key="1">
    <source>
        <dbReference type="EMBL" id="KAH6597931.1"/>
    </source>
</evidence>
<keyword evidence="2" id="KW-1185">Reference proteome</keyword>
<evidence type="ECO:0008006" key="3">
    <source>
        <dbReference type="Google" id="ProtNLM"/>
    </source>
</evidence>
<protein>
    <recommendedName>
        <fullName evidence="3">HAUS augmin-like complex subunit 7</fullName>
    </recommendedName>
</protein>
<dbReference type="EMBL" id="JAFCIX010000125">
    <property type="protein sequence ID" value="KAH6597931.1"/>
    <property type="molecule type" value="Genomic_DNA"/>
</dbReference>
<gene>
    <name evidence="1" type="ORF">BASA50_004086</name>
</gene>